<gene>
    <name evidence="1" type="ORF">VEIS1202513_17150</name>
</gene>
<protein>
    <submittedName>
        <fullName evidence="1">Uncharacterized protein</fullName>
    </submittedName>
</protein>
<evidence type="ECO:0000313" key="1">
    <source>
        <dbReference type="EMBL" id="BBU37194.1"/>
    </source>
</evidence>
<keyword evidence="2" id="KW-1185">Reference proteome</keyword>
<organism evidence="1 2">
    <name type="scientific">Veillonella orientalis</name>
    <dbReference type="NCBI Taxonomy" id="2682455"/>
    <lineage>
        <taxon>Bacteria</taxon>
        <taxon>Bacillati</taxon>
        <taxon>Bacillota</taxon>
        <taxon>Negativicutes</taxon>
        <taxon>Veillonellales</taxon>
        <taxon>Veillonellaceae</taxon>
        <taxon>Veillonella</taxon>
    </lineage>
</organism>
<reference evidence="1 2" key="1">
    <citation type="submission" date="2020-01" db="EMBL/GenBank/DDBJ databases">
        <title>Veillonella burapaensis sp. nov., anaerobic, Gram-stain-negative coccus isolated from saliva of a Thai child.</title>
        <authorList>
            <person name="Mashima I."/>
            <person name="Theodorea C."/>
            <person name="Nakazawa F."/>
            <person name="Thaweboon B."/>
            <person name="Thaweboon S."/>
            <person name="Tamai R."/>
            <person name="Kiyoura Y."/>
        </authorList>
    </citation>
    <scope>NUCLEOTIDE SEQUENCE [LARGE SCALE GENOMIC DNA]</scope>
    <source>
        <strain evidence="1 2">S12025-13</strain>
    </source>
</reference>
<dbReference type="EMBL" id="AP022322">
    <property type="protein sequence ID" value="BBU37194.1"/>
    <property type="molecule type" value="Genomic_DNA"/>
</dbReference>
<dbReference type="Proteomes" id="UP000679260">
    <property type="component" value="Chromosome"/>
</dbReference>
<evidence type="ECO:0000313" key="2">
    <source>
        <dbReference type="Proteomes" id="UP000679260"/>
    </source>
</evidence>
<name>A0ABN5XWV6_9FIRM</name>
<sequence length="52" mass="6304">MSCWENEDDLTQQRKKFMEYSIKSKIVNASEADISNFHWEKYKLHKCSDTFI</sequence>
<accession>A0ABN5XWV6</accession>
<proteinExistence type="predicted"/>